<dbReference type="EMBL" id="KY114934">
    <property type="protein sequence ID" value="ATI99358.1"/>
    <property type="molecule type" value="Genomic_DNA"/>
</dbReference>
<organism evidence="1 2">
    <name type="scientific">Salmonella phage SP01</name>
    <dbReference type="NCBI Taxonomy" id="1920294"/>
    <lineage>
        <taxon>Viruses</taxon>
        <taxon>Duplodnaviria</taxon>
        <taxon>Heunggongvirae</taxon>
        <taxon>Uroviricota</taxon>
        <taxon>Caudoviricetes</taxon>
        <taxon>Demerecviridae</taxon>
        <taxon>Markadamsvirinae</taxon>
        <taxon>Tequintavirus</taxon>
        <taxon>Tequintavirus SP01</taxon>
    </lineage>
</organism>
<name>A0A291NKK6_9CAUD</name>
<dbReference type="Proteomes" id="UP000229926">
    <property type="component" value="Segment"/>
</dbReference>
<sequence>MPDTPENRQAVERGEYDKVIYDHDGYYQYLVDSYGEEEKITHQLPD</sequence>
<evidence type="ECO:0000313" key="2">
    <source>
        <dbReference type="Proteomes" id="UP000229926"/>
    </source>
</evidence>
<dbReference type="GeneID" id="54982821"/>
<dbReference type="KEGG" id="vg:54982810"/>
<dbReference type="RefSeq" id="YP_009792604.1">
    <property type="nucleotide sequence ID" value="NC_047859.1"/>
</dbReference>
<proteinExistence type="predicted"/>
<evidence type="ECO:0000313" key="1">
    <source>
        <dbReference type="EMBL" id="ATI99358.1"/>
    </source>
</evidence>
<reference evidence="1 2" key="1">
    <citation type="submission" date="2016-11" db="EMBL/GenBank/DDBJ databases">
        <title>Isolation and characterization of Siphoviridae bacteriophage capable of lysing multidrug-resistant Salmonella.</title>
        <authorList>
            <person name="Chen Y."/>
            <person name="Song J."/>
            <person name="Wu B."/>
        </authorList>
    </citation>
    <scope>NUCLEOTIDE SEQUENCE [LARGE SCALE GENOMIC DNA]</scope>
</reference>
<protein>
    <submittedName>
        <fullName evidence="1">Uncharacterized protein</fullName>
    </submittedName>
</protein>
<keyword evidence="2" id="KW-1185">Reference proteome</keyword>
<dbReference type="RefSeq" id="YP_009792459.1">
    <property type="nucleotide sequence ID" value="NC_047859.1"/>
</dbReference>
<dbReference type="KEGG" id="vg:54982821"/>
<accession>A0A291NKK6</accession>
<dbReference type="GeneID" id="54982810"/>
<dbReference type="EMBL" id="KY114934">
    <property type="protein sequence ID" value="ATI99503.1"/>
    <property type="molecule type" value="Genomic_DNA"/>
</dbReference>